<dbReference type="RefSeq" id="WP_142017712.1">
    <property type="nucleotide sequence ID" value="NZ_VFPD01000001.1"/>
</dbReference>
<evidence type="ECO:0000259" key="3">
    <source>
        <dbReference type="PROSITE" id="PS00622"/>
    </source>
</evidence>
<evidence type="ECO:0000256" key="2">
    <source>
        <dbReference type="SAM" id="Phobius"/>
    </source>
</evidence>
<feature type="transmembrane region" description="Helical" evidence="2">
    <location>
        <begin position="342"/>
        <end position="362"/>
    </location>
</feature>
<dbReference type="GO" id="GO:0006355">
    <property type="term" value="P:regulation of DNA-templated transcription"/>
    <property type="evidence" value="ECO:0007669"/>
    <property type="project" value="InterPro"/>
</dbReference>
<sequence>MKYFKYLFQFLFTVGLFFSSVLLFSQTTKYKAYDSILLNKPKEMGKNNIPREKIILWNKEMLEKMKKENYARGIIWAHINIANQNWNLGNAEESIKNLNIAESIWHKNESEIDFFTIAKLYQEYSQAYYILKLYDTGLKYNSKGGYYGNKIEDKDRKGKFLSYVYTLRANLLYEKKDLDSALYYLKQSSLLYESLSTTSQIANHYIEYQPSQHEAKTYLDQGVDIISKNKHEPNSYQISVFYYYYAQYFFKEKNYEKAILYLDKALEYNKKLTTIEHSKNIYKLLIECYKNSGNVEKEKEYLEHYIKLKDSLENSQTKGAELSIKTIEKEKTEENKTLKKKILIYISIVVSLGLILLAYLYYQNNKKKKLILESKEIISRKEDETKILEKRISGVHEDLIQLAKNNDISFLEKFHEVYPNVSQKLLAINPDLTKDNLAFCALIWLGFSSKDIAEFTFMQHRSVQIKKGRLRKKLNLGSDVDLYQFLKSLVDN</sequence>
<protein>
    <submittedName>
        <fullName evidence="4">Regulatory LuxR family protein</fullName>
    </submittedName>
</protein>
<dbReference type="Gene3D" id="1.10.10.10">
    <property type="entry name" value="Winged helix-like DNA-binding domain superfamily/Winged helix DNA-binding domain"/>
    <property type="match status" value="1"/>
</dbReference>
<dbReference type="InterPro" id="IPR011990">
    <property type="entry name" value="TPR-like_helical_dom_sf"/>
</dbReference>
<gene>
    <name evidence="4" type="ORF">FB551_2506</name>
</gene>
<reference evidence="4 5" key="1">
    <citation type="submission" date="2019-06" db="EMBL/GenBank/DDBJ databases">
        <title>Sorghum-associated microbial communities from plants grown in Nebraska, USA.</title>
        <authorList>
            <person name="Schachtman D."/>
        </authorList>
    </citation>
    <scope>NUCLEOTIDE SEQUENCE [LARGE SCALE GENOMIC DNA]</scope>
    <source>
        <strain evidence="4 5">110</strain>
    </source>
</reference>
<dbReference type="SUPFAM" id="SSF48452">
    <property type="entry name" value="TPR-like"/>
    <property type="match status" value="1"/>
</dbReference>
<feature type="repeat" description="TPR" evidence="1">
    <location>
        <begin position="239"/>
        <end position="272"/>
    </location>
</feature>
<comment type="caution">
    <text evidence="4">The sequence shown here is derived from an EMBL/GenBank/DDBJ whole genome shotgun (WGS) entry which is preliminary data.</text>
</comment>
<keyword evidence="1" id="KW-0802">TPR repeat</keyword>
<keyword evidence="2" id="KW-1133">Transmembrane helix</keyword>
<dbReference type="InterPro" id="IPR019734">
    <property type="entry name" value="TPR_rpt"/>
</dbReference>
<keyword evidence="5" id="KW-1185">Reference proteome</keyword>
<evidence type="ECO:0000313" key="4">
    <source>
        <dbReference type="EMBL" id="TQM22785.1"/>
    </source>
</evidence>
<dbReference type="InterPro" id="IPR016032">
    <property type="entry name" value="Sig_transdc_resp-reg_C-effctor"/>
</dbReference>
<proteinExistence type="predicted"/>
<dbReference type="AlphaFoldDB" id="A0A543EMH4"/>
<dbReference type="PROSITE" id="PS00622">
    <property type="entry name" value="HTH_LUXR_1"/>
    <property type="match status" value="1"/>
</dbReference>
<name>A0A543EMH4_9FLAO</name>
<dbReference type="GO" id="GO:0003677">
    <property type="term" value="F:DNA binding"/>
    <property type="evidence" value="ECO:0007669"/>
    <property type="project" value="InterPro"/>
</dbReference>
<dbReference type="SUPFAM" id="SSF46894">
    <property type="entry name" value="C-terminal effector domain of the bipartite response regulators"/>
    <property type="match status" value="1"/>
</dbReference>
<dbReference type="InterPro" id="IPR000792">
    <property type="entry name" value="Tscrpt_reg_LuxR_C"/>
</dbReference>
<dbReference type="EMBL" id="VFPD01000001">
    <property type="protein sequence ID" value="TQM22785.1"/>
    <property type="molecule type" value="Genomic_DNA"/>
</dbReference>
<feature type="domain" description="HTH luxR-type" evidence="3">
    <location>
        <begin position="446"/>
        <end position="473"/>
    </location>
</feature>
<dbReference type="Gene3D" id="1.25.40.10">
    <property type="entry name" value="Tetratricopeptide repeat domain"/>
    <property type="match status" value="2"/>
</dbReference>
<dbReference type="PROSITE" id="PS50005">
    <property type="entry name" value="TPR"/>
    <property type="match status" value="1"/>
</dbReference>
<dbReference type="InterPro" id="IPR036388">
    <property type="entry name" value="WH-like_DNA-bd_sf"/>
</dbReference>
<accession>A0A543EMH4</accession>
<keyword evidence="2" id="KW-0472">Membrane</keyword>
<keyword evidence="2" id="KW-0812">Transmembrane</keyword>
<evidence type="ECO:0000256" key="1">
    <source>
        <dbReference type="PROSITE-ProRule" id="PRU00339"/>
    </source>
</evidence>
<dbReference type="Proteomes" id="UP000316437">
    <property type="component" value="Unassembled WGS sequence"/>
</dbReference>
<evidence type="ECO:0000313" key="5">
    <source>
        <dbReference type="Proteomes" id="UP000316437"/>
    </source>
</evidence>
<dbReference type="SMART" id="SM00028">
    <property type="entry name" value="TPR"/>
    <property type="match status" value="3"/>
</dbReference>
<organism evidence="4 5">
    <name type="scientific">Chryseobacterium aquifrigidense</name>
    <dbReference type="NCBI Taxonomy" id="558021"/>
    <lineage>
        <taxon>Bacteria</taxon>
        <taxon>Pseudomonadati</taxon>
        <taxon>Bacteroidota</taxon>
        <taxon>Flavobacteriia</taxon>
        <taxon>Flavobacteriales</taxon>
        <taxon>Weeksellaceae</taxon>
        <taxon>Chryseobacterium group</taxon>
        <taxon>Chryseobacterium</taxon>
    </lineage>
</organism>